<dbReference type="AlphaFoldDB" id="A0A286GXS3"/>
<accession>A0A286GXS3</accession>
<protein>
    <submittedName>
        <fullName evidence="1">Uncharacterized protein</fullName>
    </submittedName>
</protein>
<sequence length="110" mass="11823">MIVEVVTGTEERPEARVVDVDDLGRLHLALGQVTDEEAAQVLERAGLGRIQDSETAFLDVAALHAAAQPRATGPDWQADWDRMIAHARTQGWLSEDGATVRVHVESAAGA</sequence>
<proteinExistence type="predicted"/>
<dbReference type="Proteomes" id="UP000219482">
    <property type="component" value="Unassembled WGS sequence"/>
</dbReference>
<reference evidence="2" key="1">
    <citation type="submission" date="2017-09" db="EMBL/GenBank/DDBJ databases">
        <authorList>
            <person name="Varghese N."/>
            <person name="Submissions S."/>
        </authorList>
    </citation>
    <scope>NUCLEOTIDE SEQUENCE [LARGE SCALE GENOMIC DNA]</scope>
    <source>
        <strain evidence="2">DSM 44270</strain>
    </source>
</reference>
<dbReference type="EMBL" id="OCNK01000003">
    <property type="protein sequence ID" value="SOE00308.1"/>
    <property type="molecule type" value="Genomic_DNA"/>
</dbReference>
<evidence type="ECO:0000313" key="1">
    <source>
        <dbReference type="EMBL" id="SOE00308.1"/>
    </source>
</evidence>
<dbReference type="RefSeq" id="WP_097184282.1">
    <property type="nucleotide sequence ID" value="NZ_OCNK01000003.1"/>
</dbReference>
<gene>
    <name evidence="1" type="ORF">SAMN06272739_2527</name>
</gene>
<dbReference type="OrthoDB" id="3576351at2"/>
<evidence type="ECO:0000313" key="2">
    <source>
        <dbReference type="Proteomes" id="UP000219482"/>
    </source>
</evidence>
<keyword evidence="2" id="KW-1185">Reference proteome</keyword>
<organism evidence="1 2">
    <name type="scientific">Blastococcus haudaquaticus</name>
    <dbReference type="NCBI Taxonomy" id="1938745"/>
    <lineage>
        <taxon>Bacteria</taxon>
        <taxon>Bacillati</taxon>
        <taxon>Actinomycetota</taxon>
        <taxon>Actinomycetes</taxon>
        <taxon>Geodermatophilales</taxon>
        <taxon>Geodermatophilaceae</taxon>
        <taxon>Blastococcus</taxon>
    </lineage>
</organism>
<name>A0A286GXS3_9ACTN</name>